<feature type="transmembrane region" description="Helical" evidence="2">
    <location>
        <begin position="12"/>
        <end position="33"/>
    </location>
</feature>
<feature type="domain" description="Beta-lactamase-related" evidence="3">
    <location>
        <begin position="313"/>
        <end position="422"/>
    </location>
</feature>
<dbReference type="InterPro" id="IPR056121">
    <property type="entry name" value="DUF7704"/>
</dbReference>
<keyword evidence="2" id="KW-0812">Transmembrane</keyword>
<evidence type="ECO:0000313" key="6">
    <source>
        <dbReference type="Proteomes" id="UP000287144"/>
    </source>
</evidence>
<evidence type="ECO:0000256" key="2">
    <source>
        <dbReference type="SAM" id="Phobius"/>
    </source>
</evidence>
<feature type="transmembrane region" description="Helical" evidence="2">
    <location>
        <begin position="124"/>
        <end position="141"/>
    </location>
</feature>
<name>A0A428UE49_9HYPO</name>
<dbReference type="STRING" id="1325735.A0A428UE49"/>
<proteinExistence type="inferred from homology"/>
<organism evidence="5 6">
    <name type="scientific">Fusarium oligoseptatum</name>
    <dbReference type="NCBI Taxonomy" id="2604345"/>
    <lineage>
        <taxon>Eukaryota</taxon>
        <taxon>Fungi</taxon>
        <taxon>Dikarya</taxon>
        <taxon>Ascomycota</taxon>
        <taxon>Pezizomycotina</taxon>
        <taxon>Sordariomycetes</taxon>
        <taxon>Hypocreomycetidae</taxon>
        <taxon>Hypocreales</taxon>
        <taxon>Nectriaceae</taxon>
        <taxon>Fusarium</taxon>
        <taxon>Fusarium solani species complex</taxon>
    </lineage>
</organism>
<dbReference type="AlphaFoldDB" id="A0A428UE49"/>
<dbReference type="Pfam" id="PF00144">
    <property type="entry name" value="Beta-lactamase"/>
    <property type="match status" value="2"/>
</dbReference>
<evidence type="ECO:0000259" key="4">
    <source>
        <dbReference type="Pfam" id="PF24803"/>
    </source>
</evidence>
<evidence type="ECO:0008006" key="7">
    <source>
        <dbReference type="Google" id="ProtNLM"/>
    </source>
</evidence>
<keyword evidence="6" id="KW-1185">Reference proteome</keyword>
<evidence type="ECO:0000313" key="5">
    <source>
        <dbReference type="EMBL" id="RSM12564.1"/>
    </source>
</evidence>
<evidence type="ECO:0000259" key="3">
    <source>
        <dbReference type="Pfam" id="PF00144"/>
    </source>
</evidence>
<feature type="transmembrane region" description="Helical" evidence="2">
    <location>
        <begin position="85"/>
        <end position="104"/>
    </location>
</feature>
<feature type="domain" description="Beta-lactamase-related" evidence="3">
    <location>
        <begin position="158"/>
        <end position="311"/>
    </location>
</feature>
<dbReference type="Pfam" id="PF24803">
    <property type="entry name" value="DUF7704"/>
    <property type="match status" value="1"/>
</dbReference>
<comment type="caution">
    <text evidence="5">The sequence shown here is derived from an EMBL/GenBank/DDBJ whole genome shotgun (WGS) entry which is preliminary data.</text>
</comment>
<dbReference type="InterPro" id="IPR012338">
    <property type="entry name" value="Beta-lactam/transpept-like"/>
</dbReference>
<protein>
    <recommendedName>
        <fullName evidence="7">Beta-lactamase-related domain-containing protein</fullName>
    </recommendedName>
</protein>
<dbReference type="PANTHER" id="PTHR46825">
    <property type="entry name" value="D-ALANYL-D-ALANINE-CARBOXYPEPTIDASE/ENDOPEPTIDASE AMPH"/>
    <property type="match status" value="1"/>
</dbReference>
<dbReference type="SUPFAM" id="SSF56601">
    <property type="entry name" value="beta-lactamase/transpeptidase-like"/>
    <property type="match status" value="1"/>
</dbReference>
<accession>A0A428UE49</accession>
<keyword evidence="2" id="KW-1133">Transmembrane helix</keyword>
<sequence>MKLSYNIPTLYRLLFLYLEPLLAIGAAIQTHFAPKIFLNTMSQTSEYAPDNQVIYDQVAALYTLFAFNEAVLLRLTNDIRVWKGVFIGIFICDILHLYASWASLGADVFWNPSAWRVEDWANLGALWGLGVVRVAFLSGVGHRQTGSFIYTLGYGLWVPGLSIAVVQNDQVESVGFGMASVEDDKPCTADTLFDIASSSKPLTAASIALLVDDNENYPEIQYDSVMSELLPDDFVMAENEYTKGITIDDILGHRTGMPGHDDSYMGEHSTQPDNARSITRNLRNLAPAAPLRSRYLYCNMMYTVATHLVEGQGAGSVVSSANDLIKWIKALINQEKPINENVHQGLIKERSSREPKGGKLKPHTSPTKYTAGMEVYWYRGHAVYGHNGVVSGFGSRFIFLPEFKFGAVVLGNSEGTNSVAAQLFRDLIDEVVGVPREERTPLLNIQMTAK</sequence>
<gene>
    <name evidence="5" type="ORF">CEP52_002318</name>
</gene>
<dbReference type="EMBL" id="NKCK01000013">
    <property type="protein sequence ID" value="RSM12564.1"/>
    <property type="molecule type" value="Genomic_DNA"/>
</dbReference>
<reference evidence="5 6" key="1">
    <citation type="submission" date="2017-06" db="EMBL/GenBank/DDBJ databases">
        <title>Comparative genomic analysis of Ambrosia Fusariam Clade fungi.</title>
        <authorList>
            <person name="Stajich J.E."/>
            <person name="Carrillo J."/>
            <person name="Kijimoto T."/>
            <person name="Eskalen A."/>
            <person name="O'Donnell K."/>
            <person name="Kasson M."/>
        </authorList>
    </citation>
    <scope>NUCLEOTIDE SEQUENCE [LARGE SCALE GENOMIC DNA]</scope>
    <source>
        <strain evidence="5 6">NRRL62579</strain>
    </source>
</reference>
<dbReference type="Proteomes" id="UP000287144">
    <property type="component" value="Unassembled WGS sequence"/>
</dbReference>
<evidence type="ECO:0000256" key="1">
    <source>
        <dbReference type="ARBA" id="ARBA00038215"/>
    </source>
</evidence>
<feature type="domain" description="DUF7704" evidence="4">
    <location>
        <begin position="6"/>
        <end position="141"/>
    </location>
</feature>
<feature type="non-terminal residue" evidence="5">
    <location>
        <position position="450"/>
    </location>
</feature>
<dbReference type="InterPro" id="IPR001466">
    <property type="entry name" value="Beta-lactam-related"/>
</dbReference>
<comment type="similarity">
    <text evidence="1">Belongs to the peptidase S12 family.</text>
</comment>
<dbReference type="Gene3D" id="3.40.710.10">
    <property type="entry name" value="DD-peptidase/beta-lactamase superfamily"/>
    <property type="match status" value="2"/>
</dbReference>
<feature type="transmembrane region" description="Helical" evidence="2">
    <location>
        <begin position="53"/>
        <end position="73"/>
    </location>
</feature>
<keyword evidence="2" id="KW-0472">Membrane</keyword>
<dbReference type="PANTHER" id="PTHR46825:SF9">
    <property type="entry name" value="BETA-LACTAMASE-RELATED DOMAIN-CONTAINING PROTEIN"/>
    <property type="match status" value="1"/>
</dbReference>
<feature type="transmembrane region" description="Helical" evidence="2">
    <location>
        <begin position="148"/>
        <end position="166"/>
    </location>
</feature>
<dbReference type="InterPro" id="IPR050491">
    <property type="entry name" value="AmpC-like"/>
</dbReference>